<dbReference type="InterPro" id="IPR051496">
    <property type="entry name" value="H-rev107_PLA/AT"/>
</dbReference>
<evidence type="ECO:0000256" key="5">
    <source>
        <dbReference type="SAM" id="SignalP"/>
    </source>
</evidence>
<organism evidence="7 8">
    <name type="scientific">Etheostoma spectabile</name>
    <name type="common">orangethroat darter</name>
    <dbReference type="NCBI Taxonomy" id="54343"/>
    <lineage>
        <taxon>Eukaryota</taxon>
        <taxon>Metazoa</taxon>
        <taxon>Chordata</taxon>
        <taxon>Craniata</taxon>
        <taxon>Vertebrata</taxon>
        <taxon>Euteleostomi</taxon>
        <taxon>Actinopterygii</taxon>
        <taxon>Neopterygii</taxon>
        <taxon>Teleostei</taxon>
        <taxon>Neoteleostei</taxon>
        <taxon>Acanthomorphata</taxon>
        <taxon>Eupercaria</taxon>
        <taxon>Perciformes</taxon>
        <taxon>Percoidei</taxon>
        <taxon>Percidae</taxon>
        <taxon>Etheostomatinae</taxon>
        <taxon>Etheostoma</taxon>
    </lineage>
</organism>
<proteinExistence type="inferred from homology"/>
<comment type="caution">
    <text evidence="7">The sequence shown here is derived from an EMBL/GenBank/DDBJ whole genome shotgun (WGS) entry which is preliminary data.</text>
</comment>
<sequence>MKNPILVTLILLLGIPLTESANDTDFKFGDSVAIERMCGGVTVYKHFAIYVGPSTGVDVGQGDNDIFHRTGKGCMVSVAKFDKLEDVAKTSKVSKDNYLDDDYKIQNKKDFEDHIKKGIEDTRGTRCIYRPVKNNCEHFATKIRYGEPHSQQKGTMVEPVLKFKDSAKKVLANIFSKMRKGRRSVPNKYLTI</sequence>
<keyword evidence="4" id="KW-0443">Lipid metabolism</keyword>
<dbReference type="PROSITE" id="PS51934">
    <property type="entry name" value="LRAT"/>
    <property type="match status" value="1"/>
</dbReference>
<feature type="signal peptide" evidence="5">
    <location>
        <begin position="1"/>
        <end position="20"/>
    </location>
</feature>
<keyword evidence="3" id="KW-0378">Hydrolase</keyword>
<evidence type="ECO:0000256" key="3">
    <source>
        <dbReference type="ARBA" id="ARBA00022801"/>
    </source>
</evidence>
<dbReference type="Pfam" id="PF04970">
    <property type="entry name" value="LRAT"/>
    <property type="match status" value="1"/>
</dbReference>
<gene>
    <name evidence="7" type="ORF">FQN60_018804</name>
</gene>
<dbReference type="PANTHER" id="PTHR13943:SF77">
    <property type="entry name" value="LRAT DOMAIN-CONTAINING PROTEIN"/>
    <property type="match status" value="1"/>
</dbReference>
<dbReference type="GO" id="GO:0070292">
    <property type="term" value="P:N-acylphosphatidylethanolamine metabolic process"/>
    <property type="evidence" value="ECO:0007669"/>
    <property type="project" value="TreeGrafter"/>
</dbReference>
<evidence type="ECO:0000313" key="7">
    <source>
        <dbReference type="EMBL" id="KAA8579063.1"/>
    </source>
</evidence>
<feature type="domain" description="LRAT" evidence="6">
    <location>
        <begin position="36"/>
        <end position="152"/>
    </location>
</feature>
<dbReference type="InterPro" id="IPR007053">
    <property type="entry name" value="LRAT_dom"/>
</dbReference>
<evidence type="ECO:0000256" key="1">
    <source>
        <dbReference type="ARBA" id="ARBA00007824"/>
    </source>
</evidence>
<dbReference type="PANTHER" id="PTHR13943">
    <property type="entry name" value="HRAS-LIKE SUPPRESSOR - RELATED"/>
    <property type="match status" value="1"/>
</dbReference>
<dbReference type="Proteomes" id="UP000327493">
    <property type="component" value="Unassembled WGS sequence"/>
</dbReference>
<keyword evidence="8" id="KW-1185">Reference proteome</keyword>
<dbReference type="Gene3D" id="3.90.1720.10">
    <property type="entry name" value="endopeptidase domain like (from Nostoc punctiforme)"/>
    <property type="match status" value="1"/>
</dbReference>
<evidence type="ECO:0000256" key="2">
    <source>
        <dbReference type="ARBA" id="ARBA00022679"/>
    </source>
</evidence>
<name>A0A5J5CD42_9PERO</name>
<dbReference type="GO" id="GO:0008970">
    <property type="term" value="F:phospholipase A1 activity"/>
    <property type="evidence" value="ECO:0007669"/>
    <property type="project" value="TreeGrafter"/>
</dbReference>
<feature type="chain" id="PRO_5023847577" description="LRAT domain-containing protein" evidence="5">
    <location>
        <begin position="21"/>
        <end position="192"/>
    </location>
</feature>
<dbReference type="EMBL" id="VOFY01000048">
    <property type="protein sequence ID" value="KAA8579063.1"/>
    <property type="molecule type" value="Genomic_DNA"/>
</dbReference>
<keyword evidence="2" id="KW-0808">Transferase</keyword>
<dbReference type="GO" id="GO:0016410">
    <property type="term" value="F:N-acyltransferase activity"/>
    <property type="evidence" value="ECO:0007669"/>
    <property type="project" value="TreeGrafter"/>
</dbReference>
<evidence type="ECO:0000313" key="8">
    <source>
        <dbReference type="Proteomes" id="UP000327493"/>
    </source>
</evidence>
<evidence type="ECO:0000259" key="6">
    <source>
        <dbReference type="PROSITE" id="PS51934"/>
    </source>
</evidence>
<comment type="similarity">
    <text evidence="1">Belongs to the H-rev107 family.</text>
</comment>
<evidence type="ECO:0000256" key="4">
    <source>
        <dbReference type="ARBA" id="ARBA00023098"/>
    </source>
</evidence>
<protein>
    <recommendedName>
        <fullName evidence="6">LRAT domain-containing protein</fullName>
    </recommendedName>
</protein>
<dbReference type="GO" id="GO:0004623">
    <property type="term" value="F:phospholipase A2 activity"/>
    <property type="evidence" value="ECO:0007669"/>
    <property type="project" value="TreeGrafter"/>
</dbReference>
<dbReference type="AlphaFoldDB" id="A0A5J5CD42"/>
<reference evidence="7 8" key="1">
    <citation type="submission" date="2019-08" db="EMBL/GenBank/DDBJ databases">
        <title>A chromosome-level genome assembly, high-density linkage maps, and genome scans reveal the genomic architecture of hybrid incompatibilities underlying speciation via character displacement in darters (Percidae: Etheostominae).</title>
        <authorList>
            <person name="Moran R.L."/>
            <person name="Catchen J.M."/>
            <person name="Fuller R.C."/>
        </authorList>
    </citation>
    <scope>NUCLEOTIDE SEQUENCE [LARGE SCALE GENOMIC DNA]</scope>
    <source>
        <strain evidence="7">EspeVRDwgs_2016</strain>
        <tissue evidence="7">Muscle</tissue>
    </source>
</reference>
<keyword evidence="5" id="KW-0732">Signal</keyword>
<dbReference type="GO" id="GO:0005737">
    <property type="term" value="C:cytoplasm"/>
    <property type="evidence" value="ECO:0007669"/>
    <property type="project" value="TreeGrafter"/>
</dbReference>
<accession>A0A5J5CD42</accession>